<dbReference type="InterPro" id="IPR036271">
    <property type="entry name" value="Tet_transcr_reg_TetR-rel_C_sf"/>
</dbReference>
<dbReference type="Gene3D" id="1.10.357.10">
    <property type="entry name" value="Tetracycline Repressor, domain 2"/>
    <property type="match status" value="1"/>
</dbReference>
<dbReference type="Gene3D" id="1.10.10.60">
    <property type="entry name" value="Homeodomain-like"/>
    <property type="match status" value="1"/>
</dbReference>
<evidence type="ECO:0000259" key="4">
    <source>
        <dbReference type="PROSITE" id="PS50977"/>
    </source>
</evidence>
<name>A0A6J7LU94_9ZZZZ</name>
<sequence>MAKTSAVGRPRIRSDEEILHAALEAFAASGYEGMSVRTLSADLGLSHETVNRRFGSKKDLYFAALDYGFTSLFDAIASERARGPVEPDDLGELREAIRTFMVAATTHPALGRVLQQEGMVPSERLDYIVERAFAPGMLVMIEVTQRLTTAGVIRPTSARELFFLAQAGAAPFAAQELSRAFDVIDGPLDPTTYIDRVADVIVQGLLRLPPKRSNRT</sequence>
<dbReference type="InterPro" id="IPR050109">
    <property type="entry name" value="HTH-type_TetR-like_transc_reg"/>
</dbReference>
<reference evidence="5" key="1">
    <citation type="submission" date="2020-05" db="EMBL/GenBank/DDBJ databases">
        <authorList>
            <person name="Chiriac C."/>
            <person name="Salcher M."/>
            <person name="Ghai R."/>
            <person name="Kavagutti S V."/>
        </authorList>
    </citation>
    <scope>NUCLEOTIDE SEQUENCE</scope>
</reference>
<feature type="domain" description="HTH tetR-type" evidence="4">
    <location>
        <begin position="12"/>
        <end position="72"/>
    </location>
</feature>
<dbReference type="PROSITE" id="PS50977">
    <property type="entry name" value="HTH_TETR_2"/>
    <property type="match status" value="1"/>
</dbReference>
<dbReference type="InterPro" id="IPR009057">
    <property type="entry name" value="Homeodomain-like_sf"/>
</dbReference>
<protein>
    <submittedName>
        <fullName evidence="5">Unannotated protein</fullName>
    </submittedName>
</protein>
<keyword evidence="3" id="KW-0804">Transcription</keyword>
<dbReference type="PANTHER" id="PTHR30055">
    <property type="entry name" value="HTH-TYPE TRANSCRIPTIONAL REGULATOR RUTR"/>
    <property type="match status" value="1"/>
</dbReference>
<evidence type="ECO:0000256" key="1">
    <source>
        <dbReference type="ARBA" id="ARBA00023015"/>
    </source>
</evidence>
<evidence type="ECO:0000256" key="2">
    <source>
        <dbReference type="ARBA" id="ARBA00023125"/>
    </source>
</evidence>
<dbReference type="InterPro" id="IPR001647">
    <property type="entry name" value="HTH_TetR"/>
</dbReference>
<dbReference type="PANTHER" id="PTHR30055:SF238">
    <property type="entry name" value="MYCOFACTOCIN BIOSYNTHESIS TRANSCRIPTIONAL REGULATOR MFTR-RELATED"/>
    <property type="match status" value="1"/>
</dbReference>
<dbReference type="GO" id="GO:0003700">
    <property type="term" value="F:DNA-binding transcription factor activity"/>
    <property type="evidence" value="ECO:0007669"/>
    <property type="project" value="TreeGrafter"/>
</dbReference>
<keyword evidence="1" id="KW-0805">Transcription regulation</keyword>
<accession>A0A6J7LU94</accession>
<dbReference type="Pfam" id="PF00440">
    <property type="entry name" value="TetR_N"/>
    <property type="match status" value="1"/>
</dbReference>
<dbReference type="SUPFAM" id="SSF48498">
    <property type="entry name" value="Tetracyclin repressor-like, C-terminal domain"/>
    <property type="match status" value="1"/>
</dbReference>
<dbReference type="SUPFAM" id="SSF46689">
    <property type="entry name" value="Homeodomain-like"/>
    <property type="match status" value="1"/>
</dbReference>
<dbReference type="EMBL" id="CAFBNE010000174">
    <property type="protein sequence ID" value="CAB4969489.1"/>
    <property type="molecule type" value="Genomic_DNA"/>
</dbReference>
<organism evidence="5">
    <name type="scientific">freshwater metagenome</name>
    <dbReference type="NCBI Taxonomy" id="449393"/>
    <lineage>
        <taxon>unclassified sequences</taxon>
        <taxon>metagenomes</taxon>
        <taxon>ecological metagenomes</taxon>
    </lineage>
</organism>
<evidence type="ECO:0000256" key="3">
    <source>
        <dbReference type="ARBA" id="ARBA00023163"/>
    </source>
</evidence>
<evidence type="ECO:0000313" key="5">
    <source>
        <dbReference type="EMBL" id="CAB4969489.1"/>
    </source>
</evidence>
<keyword evidence="2" id="KW-0238">DNA-binding</keyword>
<proteinExistence type="predicted"/>
<dbReference type="AlphaFoldDB" id="A0A6J7LU94"/>
<dbReference type="GO" id="GO:0000976">
    <property type="term" value="F:transcription cis-regulatory region binding"/>
    <property type="evidence" value="ECO:0007669"/>
    <property type="project" value="TreeGrafter"/>
</dbReference>
<gene>
    <name evidence="5" type="ORF">UFOPK3772_03232</name>
</gene>